<organism evidence="1 2">
    <name type="scientific">Gymnopilus junonius</name>
    <name type="common">Spectacular rustgill mushroom</name>
    <name type="synonym">Gymnopilus spectabilis subsp. junonius</name>
    <dbReference type="NCBI Taxonomy" id="109634"/>
    <lineage>
        <taxon>Eukaryota</taxon>
        <taxon>Fungi</taxon>
        <taxon>Dikarya</taxon>
        <taxon>Basidiomycota</taxon>
        <taxon>Agaricomycotina</taxon>
        <taxon>Agaricomycetes</taxon>
        <taxon>Agaricomycetidae</taxon>
        <taxon>Agaricales</taxon>
        <taxon>Agaricineae</taxon>
        <taxon>Hymenogastraceae</taxon>
        <taxon>Gymnopilus</taxon>
    </lineage>
</organism>
<keyword evidence="2" id="KW-1185">Reference proteome</keyword>
<sequence>MGRPRNPYGTKRGAEPMARVLELLGFPHQSSSATQVRNILRALGRQYLDAEELPSRQDEAIVKIIEELPIRLAPILVKAEKEFIKEEIFMYAVRAVCRYNHVSRHLKKKAQMKKKRYRGRAGQHVRHKEVVIVDSNSDELDEVEIIAIPRSFQWFEYN</sequence>
<dbReference type="Proteomes" id="UP000724874">
    <property type="component" value="Unassembled WGS sequence"/>
</dbReference>
<name>A0A9P5ND78_GYMJU</name>
<evidence type="ECO:0000313" key="2">
    <source>
        <dbReference type="Proteomes" id="UP000724874"/>
    </source>
</evidence>
<gene>
    <name evidence="1" type="ORF">CPB84DRAFT_1790091</name>
</gene>
<accession>A0A9P5ND78</accession>
<reference evidence="1" key="1">
    <citation type="submission" date="2020-11" db="EMBL/GenBank/DDBJ databases">
        <authorList>
            <consortium name="DOE Joint Genome Institute"/>
            <person name="Ahrendt S."/>
            <person name="Riley R."/>
            <person name="Andreopoulos W."/>
            <person name="LaButti K."/>
            <person name="Pangilinan J."/>
            <person name="Ruiz-duenas F.J."/>
            <person name="Barrasa J.M."/>
            <person name="Sanchez-Garcia M."/>
            <person name="Camarero S."/>
            <person name="Miyauchi S."/>
            <person name="Serrano A."/>
            <person name="Linde D."/>
            <person name="Babiker R."/>
            <person name="Drula E."/>
            <person name="Ayuso-Fernandez I."/>
            <person name="Pacheco R."/>
            <person name="Padilla G."/>
            <person name="Ferreira P."/>
            <person name="Barriuso J."/>
            <person name="Kellner H."/>
            <person name="Castanera R."/>
            <person name="Alfaro M."/>
            <person name="Ramirez L."/>
            <person name="Pisabarro A.G."/>
            <person name="Kuo A."/>
            <person name="Tritt A."/>
            <person name="Lipzen A."/>
            <person name="He G."/>
            <person name="Yan M."/>
            <person name="Ng V."/>
            <person name="Cullen D."/>
            <person name="Martin F."/>
            <person name="Rosso M.-N."/>
            <person name="Henrissat B."/>
            <person name="Hibbett D."/>
            <person name="Martinez A.T."/>
            <person name="Grigoriev I.V."/>
        </authorList>
    </citation>
    <scope>NUCLEOTIDE SEQUENCE</scope>
    <source>
        <strain evidence="1">AH 44721</strain>
    </source>
</reference>
<evidence type="ECO:0000313" key="1">
    <source>
        <dbReference type="EMBL" id="KAF8883322.1"/>
    </source>
</evidence>
<protein>
    <submittedName>
        <fullName evidence="1">Uncharacterized protein</fullName>
    </submittedName>
</protein>
<comment type="caution">
    <text evidence="1">The sequence shown here is derived from an EMBL/GenBank/DDBJ whole genome shotgun (WGS) entry which is preliminary data.</text>
</comment>
<dbReference type="AlphaFoldDB" id="A0A9P5ND78"/>
<proteinExistence type="predicted"/>
<dbReference type="EMBL" id="JADNYJ010000116">
    <property type="protein sequence ID" value="KAF8883322.1"/>
    <property type="molecule type" value="Genomic_DNA"/>
</dbReference>